<name>A0A1F6D281_HANXR</name>
<dbReference type="EMBL" id="MFKF01000073">
    <property type="protein sequence ID" value="OGG55539.1"/>
    <property type="molecule type" value="Genomic_DNA"/>
</dbReference>
<accession>A0A1F6D281</accession>
<comment type="caution">
    <text evidence="1">The sequence shown here is derived from an EMBL/GenBank/DDBJ whole genome shotgun (WGS) entry which is preliminary data.</text>
</comment>
<evidence type="ECO:0000313" key="1">
    <source>
        <dbReference type="EMBL" id="OGG55539.1"/>
    </source>
</evidence>
<gene>
    <name evidence="1" type="ORF">A3F84_19935</name>
</gene>
<protein>
    <submittedName>
        <fullName evidence="1">Uncharacterized protein</fullName>
    </submittedName>
</protein>
<proteinExistence type="predicted"/>
<sequence length="95" mass="10965">MGRRRERGVDRESEAALRGLLNEWNPIGVGGLPADEYDCLLWPLWGQLIHGGTPDSTESFLTEPLEEHFGLPSKTCRVAEFARKVFDWRRRRTVR</sequence>
<organism evidence="1 2">
    <name type="scientific">Handelsmanbacteria sp. (strain RIFCSPLOWO2_12_FULL_64_10)</name>
    <dbReference type="NCBI Taxonomy" id="1817868"/>
    <lineage>
        <taxon>Bacteria</taxon>
        <taxon>Candidatus Handelsmaniibacteriota</taxon>
    </lineage>
</organism>
<dbReference type="Proteomes" id="UP000178606">
    <property type="component" value="Unassembled WGS sequence"/>
</dbReference>
<reference evidence="1 2" key="1">
    <citation type="journal article" date="2016" name="Nat. Commun.">
        <title>Thousands of microbial genomes shed light on interconnected biogeochemical processes in an aquifer system.</title>
        <authorList>
            <person name="Anantharaman K."/>
            <person name="Brown C.T."/>
            <person name="Hug L.A."/>
            <person name="Sharon I."/>
            <person name="Castelle C.J."/>
            <person name="Probst A.J."/>
            <person name="Thomas B.C."/>
            <person name="Singh A."/>
            <person name="Wilkins M.J."/>
            <person name="Karaoz U."/>
            <person name="Brodie E.L."/>
            <person name="Williams K.H."/>
            <person name="Hubbard S.S."/>
            <person name="Banfield J.F."/>
        </authorList>
    </citation>
    <scope>NUCLEOTIDE SEQUENCE [LARGE SCALE GENOMIC DNA]</scope>
    <source>
        <strain evidence="2">RIFCSPLOWO2_12_FULL_64_10</strain>
    </source>
</reference>
<dbReference type="AlphaFoldDB" id="A0A1F6D281"/>
<evidence type="ECO:0000313" key="2">
    <source>
        <dbReference type="Proteomes" id="UP000178606"/>
    </source>
</evidence>